<evidence type="ECO:0008006" key="2">
    <source>
        <dbReference type="Google" id="ProtNLM"/>
    </source>
</evidence>
<accession>A0A022W5Z1</accession>
<gene>
    <name evidence="1" type="ORF">H103_03344</name>
</gene>
<protein>
    <recommendedName>
        <fullName evidence="2">Fungal N-terminal domain-containing protein</fullName>
    </recommendedName>
</protein>
<sequence>MDPFSIAAGAVGVADNLPAAIAEIQKEIDSLIAEVESLQTIVRSVESSFEGSFSKPSDETPLRAANLENLWRDFKKSLEGCQNVAKELERLV</sequence>
<dbReference type="Proteomes" id="UP000023758">
    <property type="component" value="Unassembled WGS sequence"/>
</dbReference>
<proteinExistence type="predicted"/>
<reference evidence="1" key="1">
    <citation type="submission" date="2014-02" db="EMBL/GenBank/DDBJ databases">
        <title>The Genome Sequence of Trichophyton rubrum (morphotype fischeri) CBS 288.86.</title>
        <authorList>
            <consortium name="The Broad Institute Genomics Platform"/>
            <person name="Cuomo C.A."/>
            <person name="White T.C."/>
            <person name="Graser Y."/>
            <person name="Martinez-Rossi N."/>
            <person name="Heitman J."/>
            <person name="Young S.K."/>
            <person name="Zeng Q."/>
            <person name="Gargeya S."/>
            <person name="Abouelleil A."/>
            <person name="Alvarado L."/>
            <person name="Chapman S.B."/>
            <person name="Gainer-Dewar J."/>
            <person name="Goldberg J."/>
            <person name="Griggs A."/>
            <person name="Gujja S."/>
            <person name="Hansen M."/>
            <person name="Howarth C."/>
            <person name="Imamovic A."/>
            <person name="Larimer J."/>
            <person name="Martinez D."/>
            <person name="Murphy C."/>
            <person name="Pearson M.D."/>
            <person name="Persinoti G."/>
            <person name="Poon T."/>
            <person name="Priest M."/>
            <person name="Roberts A.D."/>
            <person name="Saif S."/>
            <person name="Shea T.D."/>
            <person name="Sykes S.N."/>
            <person name="Wortman J."/>
            <person name="Nusbaum C."/>
            <person name="Birren B."/>
        </authorList>
    </citation>
    <scope>NUCLEOTIDE SEQUENCE [LARGE SCALE GENOMIC DNA]</scope>
    <source>
        <strain evidence="1">CBS 288.86</strain>
    </source>
</reference>
<name>A0A022W5Z1_TRIRU</name>
<evidence type="ECO:0000313" key="1">
    <source>
        <dbReference type="EMBL" id="EZF53767.1"/>
    </source>
</evidence>
<organism evidence="1">
    <name type="scientific">Trichophyton rubrum CBS 288.86</name>
    <dbReference type="NCBI Taxonomy" id="1215330"/>
    <lineage>
        <taxon>Eukaryota</taxon>
        <taxon>Fungi</taxon>
        <taxon>Dikarya</taxon>
        <taxon>Ascomycota</taxon>
        <taxon>Pezizomycotina</taxon>
        <taxon>Eurotiomycetes</taxon>
        <taxon>Eurotiomycetidae</taxon>
        <taxon>Onygenales</taxon>
        <taxon>Arthrodermataceae</taxon>
        <taxon>Trichophyton</taxon>
    </lineage>
</organism>
<dbReference type="AlphaFoldDB" id="A0A022W5Z1"/>
<dbReference type="HOGENOM" id="CLU_2414885_0_0_1"/>
<dbReference type="EMBL" id="KK207804">
    <property type="protein sequence ID" value="EZF53767.1"/>
    <property type="molecule type" value="Genomic_DNA"/>
</dbReference>